<feature type="transmembrane region" description="Helical" evidence="2">
    <location>
        <begin position="574"/>
        <end position="595"/>
    </location>
</feature>
<dbReference type="Pfam" id="PF04389">
    <property type="entry name" value="Peptidase_M28"/>
    <property type="match status" value="1"/>
</dbReference>
<evidence type="ECO:0000256" key="3">
    <source>
        <dbReference type="SAM" id="SignalP"/>
    </source>
</evidence>
<evidence type="ECO:0000313" key="7">
    <source>
        <dbReference type="Proteomes" id="UP001256673"/>
    </source>
</evidence>
<keyword evidence="3" id="KW-0732">Signal</keyword>
<feature type="compositionally biased region" description="Pro residues" evidence="1">
    <location>
        <begin position="507"/>
        <end position="545"/>
    </location>
</feature>
<evidence type="ECO:0000313" key="6">
    <source>
        <dbReference type="EMBL" id="MDU0326821.1"/>
    </source>
</evidence>
<evidence type="ECO:0000259" key="4">
    <source>
        <dbReference type="Pfam" id="PF02225"/>
    </source>
</evidence>
<protein>
    <submittedName>
        <fullName evidence="6">M20/M25/M40 family metallo-hydrolase</fullName>
    </submittedName>
</protein>
<keyword evidence="2" id="KW-1133">Transmembrane helix</keyword>
<feature type="domain" description="Peptidase M28" evidence="5">
    <location>
        <begin position="271"/>
        <end position="489"/>
    </location>
</feature>
<name>A0ABU3RV93_9MICO</name>
<sequence length="601" mass="61896">MPRYTLHSPPSRARRASAVLAAGALVGGALLSAPAAFAAAAPGDSPEDLGLTGADVMTHLTELARISESFADDGYRVWNGPGYEAAAQYAEKVLEDTGAFTVSRQVFEVDTPEFGEASLTVDGTTYEGSHFDNSEGIDAPYTGALALPLSADGGRLGCEPTDFADIAAGAIVLVQRGVCSFEQKIDNATAADAGAVFIYNNERPPEEEASPDDQLTNVTSGARNADDSPAATLPQSSGDTLAALIEAAPADAPVEGTAVIEKQFLTTQTFNVIADSIAGDPDDTVVIGAHLDGVAEGPGVNDNASGSAAVLALAEKIAASDVPNDKRIRLALWSAEEVGLLGSTAYVADLVENDPAEWERISAYLNYDMIGSENFTVGVYDANRSTYPAEGVTIPEGSAAIEQVYTDYFDAIEQPWIDTEYSGRSDYQAFIDNGVPAGGLFSGADDTKTAEQVQQFGGTAGVFMDRNYHTVNDTLANVNTDAIAIFAPAIGHAAAALAWAAVEEPPVEPSPEPTPGEPSPEPTTEPTSEPSPVPSEEPAAVPSPSPSVTTGPGANGPDRGDLAATGSDVDGSPLPAIGLGMLAIGVIVAAGTAIVRRRAHE</sequence>
<dbReference type="RefSeq" id="WP_316001229.1">
    <property type="nucleotide sequence ID" value="NZ_JAWDIU010000002.1"/>
</dbReference>
<feature type="chain" id="PRO_5046000500" evidence="3">
    <location>
        <begin position="39"/>
        <end position="601"/>
    </location>
</feature>
<organism evidence="6 7">
    <name type="scientific">Microbacterium algihabitans</name>
    <dbReference type="NCBI Taxonomy" id="3075992"/>
    <lineage>
        <taxon>Bacteria</taxon>
        <taxon>Bacillati</taxon>
        <taxon>Actinomycetota</taxon>
        <taxon>Actinomycetes</taxon>
        <taxon>Micrococcales</taxon>
        <taxon>Microbacteriaceae</taxon>
        <taxon>Microbacterium</taxon>
    </lineage>
</organism>
<dbReference type="Gene3D" id="3.40.630.10">
    <property type="entry name" value="Zn peptidases"/>
    <property type="match status" value="1"/>
</dbReference>
<dbReference type="Gene3D" id="3.50.30.30">
    <property type="match status" value="1"/>
</dbReference>
<feature type="signal peptide" evidence="3">
    <location>
        <begin position="1"/>
        <end position="38"/>
    </location>
</feature>
<dbReference type="PANTHER" id="PTHR12147">
    <property type="entry name" value="METALLOPEPTIDASE M28 FAMILY MEMBER"/>
    <property type="match status" value="1"/>
</dbReference>
<feature type="domain" description="PA" evidence="4">
    <location>
        <begin position="146"/>
        <end position="241"/>
    </location>
</feature>
<dbReference type="InterPro" id="IPR045175">
    <property type="entry name" value="M28_fam"/>
</dbReference>
<reference evidence="6 7" key="1">
    <citation type="submission" date="2023-09" db="EMBL/GenBank/DDBJ databases">
        <title>Microbacterium fusihabitans sp. nov., Microbacterium phycihabitans sp. nov., and Microbacterium cervinum sp. nov., isolated from dried seaweeds of beach.</title>
        <authorList>
            <person name="Lee S.D."/>
        </authorList>
    </citation>
    <scope>NUCLEOTIDE SEQUENCE [LARGE SCALE GENOMIC DNA]</scope>
    <source>
        <strain evidence="6 7">KSW2-21</strain>
    </source>
</reference>
<evidence type="ECO:0000259" key="5">
    <source>
        <dbReference type="Pfam" id="PF04389"/>
    </source>
</evidence>
<feature type="compositionally biased region" description="Polar residues" evidence="1">
    <location>
        <begin position="213"/>
        <end position="222"/>
    </location>
</feature>
<evidence type="ECO:0000256" key="2">
    <source>
        <dbReference type="SAM" id="Phobius"/>
    </source>
</evidence>
<dbReference type="EMBL" id="JAWDIU010000002">
    <property type="protein sequence ID" value="MDU0326821.1"/>
    <property type="molecule type" value="Genomic_DNA"/>
</dbReference>
<dbReference type="InterPro" id="IPR007484">
    <property type="entry name" value="Peptidase_M28"/>
</dbReference>
<keyword evidence="2" id="KW-0472">Membrane</keyword>
<dbReference type="PANTHER" id="PTHR12147:SF26">
    <property type="entry name" value="PEPTIDASE M28 DOMAIN-CONTAINING PROTEIN"/>
    <property type="match status" value="1"/>
</dbReference>
<gene>
    <name evidence="6" type="ORF">RWH43_08645</name>
</gene>
<dbReference type="SUPFAM" id="SSF53187">
    <property type="entry name" value="Zn-dependent exopeptidases"/>
    <property type="match status" value="1"/>
</dbReference>
<feature type="region of interest" description="Disordered" evidence="1">
    <location>
        <begin position="203"/>
        <end position="236"/>
    </location>
</feature>
<evidence type="ECO:0000256" key="1">
    <source>
        <dbReference type="SAM" id="MobiDB-lite"/>
    </source>
</evidence>
<comment type="caution">
    <text evidence="6">The sequence shown here is derived from an EMBL/GenBank/DDBJ whole genome shotgun (WGS) entry which is preliminary data.</text>
</comment>
<dbReference type="SUPFAM" id="SSF52025">
    <property type="entry name" value="PA domain"/>
    <property type="match status" value="1"/>
</dbReference>
<dbReference type="Pfam" id="PF02225">
    <property type="entry name" value="PA"/>
    <property type="match status" value="1"/>
</dbReference>
<accession>A0ABU3RV93</accession>
<dbReference type="InterPro" id="IPR046450">
    <property type="entry name" value="PA_dom_sf"/>
</dbReference>
<keyword evidence="2" id="KW-0812">Transmembrane</keyword>
<dbReference type="Proteomes" id="UP001256673">
    <property type="component" value="Unassembled WGS sequence"/>
</dbReference>
<dbReference type="InterPro" id="IPR003137">
    <property type="entry name" value="PA_domain"/>
</dbReference>
<feature type="region of interest" description="Disordered" evidence="1">
    <location>
        <begin position="504"/>
        <end position="573"/>
    </location>
</feature>
<proteinExistence type="predicted"/>
<keyword evidence="7" id="KW-1185">Reference proteome</keyword>